<protein>
    <submittedName>
        <fullName evidence="1">Histidine phosphatase family protein</fullName>
    </submittedName>
</protein>
<name>A0A7W3T069_9ACTN</name>
<proteinExistence type="predicted"/>
<dbReference type="PANTHER" id="PTHR48100:SF15">
    <property type="entry name" value="SEDOHEPTULOSE 1,7-BISPHOSPHATASE"/>
    <property type="match status" value="1"/>
</dbReference>
<dbReference type="InterPro" id="IPR050275">
    <property type="entry name" value="PGM_Phosphatase"/>
</dbReference>
<dbReference type="PANTHER" id="PTHR48100">
    <property type="entry name" value="BROAD-SPECIFICITY PHOSPHATASE YOR283W-RELATED"/>
    <property type="match status" value="1"/>
</dbReference>
<dbReference type="Gene3D" id="3.40.50.1240">
    <property type="entry name" value="Phosphoglycerate mutase-like"/>
    <property type="match status" value="1"/>
</dbReference>
<dbReference type="CDD" id="cd07067">
    <property type="entry name" value="HP_PGM_like"/>
    <property type="match status" value="1"/>
</dbReference>
<gene>
    <name evidence="1" type="ORF">FOE67_03350</name>
</gene>
<accession>A0A7W3T069</accession>
<dbReference type="InterPro" id="IPR013078">
    <property type="entry name" value="His_Pase_superF_clade-1"/>
</dbReference>
<dbReference type="RefSeq" id="WP_182660234.1">
    <property type="nucleotide sequence ID" value="NZ_VKHS01000034.1"/>
</dbReference>
<keyword evidence="2" id="KW-1185">Reference proteome</keyword>
<dbReference type="EMBL" id="VKHS01000034">
    <property type="protein sequence ID" value="MBB0228569.1"/>
    <property type="molecule type" value="Genomic_DNA"/>
</dbReference>
<dbReference type="AlphaFoldDB" id="A0A7W3T069"/>
<dbReference type="SUPFAM" id="SSF53254">
    <property type="entry name" value="Phosphoglycerate mutase-like"/>
    <property type="match status" value="1"/>
</dbReference>
<dbReference type="InterPro" id="IPR029033">
    <property type="entry name" value="His_PPase_superfam"/>
</dbReference>
<dbReference type="SMART" id="SM00855">
    <property type="entry name" value="PGAM"/>
    <property type="match status" value="1"/>
</dbReference>
<dbReference type="Proteomes" id="UP000530234">
    <property type="component" value="Unassembled WGS sequence"/>
</dbReference>
<organism evidence="1 2">
    <name type="scientific">Streptomyces calidiresistens</name>
    <dbReference type="NCBI Taxonomy" id="1485586"/>
    <lineage>
        <taxon>Bacteria</taxon>
        <taxon>Bacillati</taxon>
        <taxon>Actinomycetota</taxon>
        <taxon>Actinomycetes</taxon>
        <taxon>Kitasatosporales</taxon>
        <taxon>Streptomycetaceae</taxon>
        <taxon>Streptomyces</taxon>
    </lineage>
</organism>
<dbReference type="GO" id="GO:0016791">
    <property type="term" value="F:phosphatase activity"/>
    <property type="evidence" value="ECO:0007669"/>
    <property type="project" value="TreeGrafter"/>
</dbReference>
<evidence type="ECO:0000313" key="1">
    <source>
        <dbReference type="EMBL" id="MBB0228569.1"/>
    </source>
</evidence>
<reference evidence="2" key="1">
    <citation type="submission" date="2019-10" db="EMBL/GenBank/DDBJ databases">
        <title>Streptomyces sp. nov., a novel actinobacterium isolated from alkaline environment.</title>
        <authorList>
            <person name="Golinska P."/>
        </authorList>
    </citation>
    <scope>NUCLEOTIDE SEQUENCE [LARGE SCALE GENOMIC DNA]</scope>
    <source>
        <strain evidence="2">DSM 42108</strain>
    </source>
</reference>
<sequence length="192" mass="20876">MADIHIMRHAAYEGHRLGHHAPPDAPLSAEGCDQLRRMPPPPDSVTAIVTSPLLRARQTAETLGSLTGLPVIATSDLLVEWRAPTSIQGTTSETCPPAYRAWRILRHTNPHLAYEDGESLVALHRRATHAAAHLHHLAGHRGGVLVVSHKLLLGVLLRLPMGPSASFEAAARAVWPFGAMEPFPRHRFGART</sequence>
<comment type="caution">
    <text evidence="1">The sequence shown here is derived from an EMBL/GenBank/DDBJ whole genome shotgun (WGS) entry which is preliminary data.</text>
</comment>
<evidence type="ECO:0000313" key="2">
    <source>
        <dbReference type="Proteomes" id="UP000530234"/>
    </source>
</evidence>
<dbReference type="Pfam" id="PF00300">
    <property type="entry name" value="His_Phos_1"/>
    <property type="match status" value="1"/>
</dbReference>